<comment type="caution">
    <text evidence="3">The sequence shown here is derived from an EMBL/GenBank/DDBJ whole genome shotgun (WGS) entry which is preliminary data.</text>
</comment>
<dbReference type="Proteomes" id="UP001223646">
    <property type="component" value="Unassembled WGS sequence"/>
</dbReference>
<evidence type="ECO:0000313" key="4">
    <source>
        <dbReference type="Proteomes" id="UP001223646"/>
    </source>
</evidence>
<dbReference type="GO" id="GO:0005886">
    <property type="term" value="C:plasma membrane"/>
    <property type="evidence" value="ECO:0007669"/>
    <property type="project" value="TreeGrafter"/>
</dbReference>
<evidence type="ECO:0000256" key="1">
    <source>
        <dbReference type="SAM" id="SignalP"/>
    </source>
</evidence>
<dbReference type="EMBL" id="JASOOY020000027">
    <property type="protein sequence ID" value="MEO3717463.1"/>
    <property type="molecule type" value="Genomic_DNA"/>
</dbReference>
<dbReference type="GO" id="GO:0043164">
    <property type="term" value="P:Gram-negative-bacterium-type cell wall biogenesis"/>
    <property type="evidence" value="ECO:0007669"/>
    <property type="project" value="TreeGrafter"/>
</dbReference>
<dbReference type="CDD" id="cd06259">
    <property type="entry name" value="YdcF-like"/>
    <property type="match status" value="1"/>
</dbReference>
<proteinExistence type="predicted"/>
<dbReference type="GO" id="GO:0000270">
    <property type="term" value="P:peptidoglycan metabolic process"/>
    <property type="evidence" value="ECO:0007669"/>
    <property type="project" value="TreeGrafter"/>
</dbReference>
<protein>
    <submittedName>
        <fullName evidence="3">YdcF family protein</fullName>
    </submittedName>
</protein>
<feature type="signal peptide" evidence="1">
    <location>
        <begin position="1"/>
        <end position="28"/>
    </location>
</feature>
<evidence type="ECO:0000259" key="2">
    <source>
        <dbReference type="Pfam" id="PF02698"/>
    </source>
</evidence>
<keyword evidence="1" id="KW-0732">Signal</keyword>
<dbReference type="InterPro" id="IPR003848">
    <property type="entry name" value="DUF218"/>
</dbReference>
<feature type="domain" description="DUF218" evidence="2">
    <location>
        <begin position="70"/>
        <end position="187"/>
    </location>
</feature>
<reference evidence="3" key="1">
    <citation type="submission" date="2023-05" db="EMBL/GenBank/DDBJ databases">
        <authorList>
            <person name="Du J."/>
        </authorList>
    </citation>
    <scope>NUCLEOTIDE SEQUENCE</scope>
    <source>
        <strain evidence="3">UMB1064</strain>
    </source>
</reference>
<gene>
    <name evidence="3" type="ORF">QP460_007670</name>
</gene>
<dbReference type="Pfam" id="PF02698">
    <property type="entry name" value="DUF218"/>
    <property type="match status" value="1"/>
</dbReference>
<accession>A0AAW9STI8</accession>
<dbReference type="AlphaFoldDB" id="A0AAW9STI8"/>
<evidence type="ECO:0000313" key="3">
    <source>
        <dbReference type="EMBL" id="MEO3717463.1"/>
    </source>
</evidence>
<dbReference type="PANTHER" id="PTHR30336">
    <property type="entry name" value="INNER MEMBRANE PROTEIN, PROBABLE PERMEASE"/>
    <property type="match status" value="1"/>
</dbReference>
<dbReference type="InterPro" id="IPR014729">
    <property type="entry name" value="Rossmann-like_a/b/a_fold"/>
</dbReference>
<feature type="chain" id="PRO_5043880701" evidence="1">
    <location>
        <begin position="29"/>
        <end position="201"/>
    </location>
</feature>
<reference evidence="3" key="2">
    <citation type="submission" date="2024-05" db="EMBL/GenBank/DDBJ databases">
        <authorList>
            <person name="Wolfe A."/>
        </authorList>
    </citation>
    <scope>NUCLEOTIDE SEQUENCE</scope>
    <source>
        <strain evidence="3">UMB1064</strain>
    </source>
</reference>
<dbReference type="RefSeq" id="WP_224784014.1">
    <property type="nucleotide sequence ID" value="NZ_JAFJMG010000013.1"/>
</dbReference>
<dbReference type="PANTHER" id="PTHR30336:SF4">
    <property type="entry name" value="ENVELOPE BIOGENESIS FACTOR ELYC"/>
    <property type="match status" value="1"/>
</dbReference>
<dbReference type="InterPro" id="IPR051599">
    <property type="entry name" value="Cell_Envelope_Assoc"/>
</dbReference>
<name>A0AAW9STI8_CORAY</name>
<sequence>MRSFRAIAMAGAGLILTASAVFSSGAVANANPVSAVAVKAFNSSLMTPVVVSPVGRAAAETALLDPQVPIIVLGARLNPDCSAPAVLTSRLETARSLALRHPLNPVIVTGGRTQPDCQTEAEYMRDALAAMGVWKRRITMETNSDSTVENAAGTAYLAESGTSGVRAAVIVTSPTHTPRARDTYSAADDSALWLAVPSTVN</sequence>
<organism evidence="3 4">
    <name type="scientific">Corynebacterium amycolatum</name>
    <dbReference type="NCBI Taxonomy" id="43765"/>
    <lineage>
        <taxon>Bacteria</taxon>
        <taxon>Bacillati</taxon>
        <taxon>Actinomycetota</taxon>
        <taxon>Actinomycetes</taxon>
        <taxon>Mycobacteriales</taxon>
        <taxon>Corynebacteriaceae</taxon>
        <taxon>Corynebacterium</taxon>
    </lineage>
</organism>
<dbReference type="Gene3D" id="3.40.50.620">
    <property type="entry name" value="HUPs"/>
    <property type="match status" value="1"/>
</dbReference>